<reference evidence="1 2" key="1">
    <citation type="submission" date="2019-07" db="EMBL/GenBank/DDBJ databases">
        <title>Annotation for the trematode Paragonimus westermani.</title>
        <authorList>
            <person name="Choi Y.-J."/>
        </authorList>
    </citation>
    <scope>NUCLEOTIDE SEQUENCE [LARGE SCALE GENOMIC DNA]</scope>
    <source>
        <strain evidence="1">180907_Pwestermani</strain>
    </source>
</reference>
<evidence type="ECO:0000313" key="2">
    <source>
        <dbReference type="Proteomes" id="UP000699462"/>
    </source>
</evidence>
<protein>
    <submittedName>
        <fullName evidence="1">Retrovirus Pol polyprotein from transposon</fullName>
    </submittedName>
</protein>
<dbReference type="EMBL" id="JTDF01000326">
    <property type="protein sequence ID" value="KAF8571777.1"/>
    <property type="molecule type" value="Genomic_DNA"/>
</dbReference>
<dbReference type="SUPFAM" id="SSF56672">
    <property type="entry name" value="DNA/RNA polymerases"/>
    <property type="match status" value="1"/>
</dbReference>
<dbReference type="AlphaFoldDB" id="A0A8T0DYJ4"/>
<dbReference type="OrthoDB" id="775972at2759"/>
<proteinExistence type="predicted"/>
<evidence type="ECO:0000313" key="1">
    <source>
        <dbReference type="EMBL" id="KAF8571777.1"/>
    </source>
</evidence>
<name>A0A8T0DYJ4_9TREM</name>
<organism evidence="1 2">
    <name type="scientific">Paragonimus westermani</name>
    <dbReference type="NCBI Taxonomy" id="34504"/>
    <lineage>
        <taxon>Eukaryota</taxon>
        <taxon>Metazoa</taxon>
        <taxon>Spiralia</taxon>
        <taxon>Lophotrochozoa</taxon>
        <taxon>Platyhelminthes</taxon>
        <taxon>Trematoda</taxon>
        <taxon>Digenea</taxon>
        <taxon>Plagiorchiida</taxon>
        <taxon>Troglotremata</taxon>
        <taxon>Troglotrematidae</taxon>
        <taxon>Paragonimus</taxon>
    </lineage>
</organism>
<dbReference type="InterPro" id="IPR043502">
    <property type="entry name" value="DNA/RNA_pol_sf"/>
</dbReference>
<comment type="caution">
    <text evidence="1">The sequence shown here is derived from an EMBL/GenBank/DDBJ whole genome shotgun (WGS) entry which is preliminary data.</text>
</comment>
<accession>A0A8T0DYJ4</accession>
<dbReference type="Proteomes" id="UP000699462">
    <property type="component" value="Unassembled WGS sequence"/>
</dbReference>
<sequence length="92" mass="10435">MHRTMSLPPIVNPFPKSTFFPHPGRQNYFLELNYHTYPRVPPVPGDITKEVKTTPSGIFYFLLAPFGLRNAAQGFQCSMAQVADDFDFVCLP</sequence>
<gene>
    <name evidence="1" type="ORF">P879_00145</name>
</gene>
<keyword evidence="2" id="KW-1185">Reference proteome</keyword>